<dbReference type="SMART" id="SM00387">
    <property type="entry name" value="HATPase_c"/>
    <property type="match status" value="1"/>
</dbReference>
<keyword evidence="3" id="KW-0489">Methyltransferase</keyword>
<evidence type="ECO:0000256" key="2">
    <source>
        <dbReference type="ARBA" id="ARBA00011900"/>
    </source>
</evidence>
<keyword evidence="4" id="KW-0808">Transferase</keyword>
<dbReference type="InterPro" id="IPR003594">
    <property type="entry name" value="HATPase_dom"/>
</dbReference>
<evidence type="ECO:0000256" key="3">
    <source>
        <dbReference type="ARBA" id="ARBA00022603"/>
    </source>
</evidence>
<reference evidence="10" key="1">
    <citation type="submission" date="2018-02" db="EMBL/GenBank/DDBJ databases">
        <authorList>
            <person name="Clavel T."/>
            <person name="Strowig T."/>
        </authorList>
    </citation>
    <scope>NUCLEOTIDE SEQUENCE [LARGE SCALE GENOMIC DNA]</scope>
    <source>
        <strain evidence="10">DSM 100764</strain>
    </source>
</reference>
<evidence type="ECO:0000256" key="4">
    <source>
        <dbReference type="ARBA" id="ARBA00022679"/>
    </source>
</evidence>
<accession>A0A2V1ISD7</accession>
<dbReference type="EMBL" id="PUBV01000020">
    <property type="protein sequence ID" value="PWB06734.1"/>
    <property type="molecule type" value="Genomic_DNA"/>
</dbReference>
<dbReference type="Gene3D" id="3.40.50.150">
    <property type="entry name" value="Vaccinia Virus protein VP39"/>
    <property type="match status" value="1"/>
</dbReference>
<dbReference type="GO" id="GO:0032259">
    <property type="term" value="P:methylation"/>
    <property type="evidence" value="ECO:0007669"/>
    <property type="project" value="UniProtKB-KW"/>
</dbReference>
<evidence type="ECO:0000313" key="9">
    <source>
        <dbReference type="EMBL" id="PWB06734.1"/>
    </source>
</evidence>
<dbReference type="PANTHER" id="PTHR42933">
    <property type="entry name" value="SLR6095 PROTEIN"/>
    <property type="match status" value="1"/>
</dbReference>
<dbReference type="Gene3D" id="3.30.565.10">
    <property type="entry name" value="Histidine kinase-like ATPase, C-terminal domain"/>
    <property type="match status" value="1"/>
</dbReference>
<protein>
    <recommendedName>
        <fullName evidence="2">site-specific DNA-methyltransferase (adenine-specific)</fullName>
        <ecNumber evidence="2">2.1.1.72</ecNumber>
    </recommendedName>
</protein>
<gene>
    <name evidence="9" type="ORF">C5O25_09430</name>
</gene>
<keyword evidence="6" id="KW-0680">Restriction system</keyword>
<keyword evidence="5" id="KW-0949">S-adenosyl-L-methionine</keyword>
<dbReference type="InterPro" id="IPR003356">
    <property type="entry name" value="DNA_methylase_A-5"/>
</dbReference>
<keyword evidence="10" id="KW-1185">Reference proteome</keyword>
<name>A0A2V1ISD7_9BACT</name>
<evidence type="ECO:0000259" key="8">
    <source>
        <dbReference type="SMART" id="SM00387"/>
    </source>
</evidence>
<evidence type="ECO:0000256" key="7">
    <source>
        <dbReference type="ARBA" id="ARBA00047942"/>
    </source>
</evidence>
<dbReference type="PANTHER" id="PTHR42933:SF1">
    <property type="entry name" value="SITE-SPECIFIC DNA-METHYLTRANSFERASE (ADENINE-SPECIFIC)"/>
    <property type="match status" value="1"/>
</dbReference>
<evidence type="ECO:0000256" key="6">
    <source>
        <dbReference type="ARBA" id="ARBA00022747"/>
    </source>
</evidence>
<dbReference type="EC" id="2.1.1.72" evidence="2"/>
<dbReference type="Proteomes" id="UP000244925">
    <property type="component" value="Unassembled WGS sequence"/>
</dbReference>
<dbReference type="Pfam" id="PF02384">
    <property type="entry name" value="N6_Mtase"/>
    <property type="match status" value="1"/>
</dbReference>
<dbReference type="InterPro" id="IPR029063">
    <property type="entry name" value="SAM-dependent_MTases_sf"/>
</dbReference>
<comment type="catalytic activity">
    <reaction evidence="7">
        <text>a 2'-deoxyadenosine in DNA + S-adenosyl-L-methionine = an N(6)-methyl-2'-deoxyadenosine in DNA + S-adenosyl-L-homocysteine + H(+)</text>
        <dbReference type="Rhea" id="RHEA:15197"/>
        <dbReference type="Rhea" id="RHEA-COMP:12418"/>
        <dbReference type="Rhea" id="RHEA-COMP:12419"/>
        <dbReference type="ChEBI" id="CHEBI:15378"/>
        <dbReference type="ChEBI" id="CHEBI:57856"/>
        <dbReference type="ChEBI" id="CHEBI:59789"/>
        <dbReference type="ChEBI" id="CHEBI:90615"/>
        <dbReference type="ChEBI" id="CHEBI:90616"/>
        <dbReference type="EC" id="2.1.1.72"/>
    </reaction>
</comment>
<dbReference type="InterPro" id="IPR036890">
    <property type="entry name" value="HATPase_C_sf"/>
</dbReference>
<dbReference type="RefSeq" id="WP_107036493.1">
    <property type="nucleotide sequence ID" value="NZ_PUBV01000020.1"/>
</dbReference>
<dbReference type="SUPFAM" id="SSF55874">
    <property type="entry name" value="ATPase domain of HSP90 chaperone/DNA topoisomerase II/histidine kinase"/>
    <property type="match status" value="1"/>
</dbReference>
<dbReference type="Pfam" id="PF02518">
    <property type="entry name" value="HATPase_c"/>
    <property type="match status" value="1"/>
</dbReference>
<dbReference type="SUPFAM" id="SSF116734">
    <property type="entry name" value="DNA methylase specificity domain"/>
    <property type="match status" value="1"/>
</dbReference>
<evidence type="ECO:0000313" key="10">
    <source>
        <dbReference type="Proteomes" id="UP000244925"/>
    </source>
</evidence>
<sequence length="792" mass="89508">MTFDYFKLINSITIELKCSLSESIRLIMLCAYCIHHGYKSIEDGVMNDNIAHAIYHRLHNIYNISLEKESRFSEILYMEMGTQLKINQYTEVIETLFEQWNLMAGRGQRESGMPKEIAQLSAHLMKDWKEKDIFNPYAGFASFGIFCPNTSYHGEELNIDVATLAKLRLDAHGMSINDVEVADSTRFEWLGGNVMVAMPPFADKLVDKANSFVNFSNFKINNSLEFLIAQFTALPGLRKAILVTPTAFSYQIGGYKILREALLDQNLIDSVIELPSNILYGTSIPCSLLVLNKDKSNQDVKIVDARECFYQHSKSIRILDIKKCIESITSEHTTLNVSTSDILKDNGNLSYDFYKRSQLVYPDTYKKYSLDDLICRAFADSRHGDENGRVITVSNLPFTPFTGEIKIEDLEIASVAGLTKISHPCIIMSTIGQARAAICPASQDNPVYLKPNIIAWDLLMFDLVDANYLCLELNKISAYGTYANRIRVNDILKMEIGLPSKEEQIAIFTEAKEAYTLVKAEELGLAEIIQSMKAEYINNVRNRKHDMAPYMRQLSSGFKLINTYIDREDYASIKNVIARQEDAFKRLQELVNILSDEEEFGNPEIVNIDEFLLELENSPYDKVNYKILYDTDSPSLEALGLPFHTSHSNNCVSDNSDVEPNREPLALWVNIGKLDLKRAVDNIISYAAQHGFVDKDRTDYCIWVTLSADTHKGTFNINFTNNGLPFPEGLTKERYGMLGEKAGKTGRNGKGGYIVRSIVEHFGGDYDILVGNETSTVRISLPIANLDENETL</sequence>
<organism evidence="9 10">
    <name type="scientific">Paramuribaculum intestinale</name>
    <dbReference type="NCBI Taxonomy" id="2094151"/>
    <lineage>
        <taxon>Bacteria</taxon>
        <taxon>Pseudomonadati</taxon>
        <taxon>Bacteroidota</taxon>
        <taxon>Bacteroidia</taxon>
        <taxon>Bacteroidales</taxon>
        <taxon>Muribaculaceae</taxon>
        <taxon>Paramuribaculum</taxon>
    </lineage>
</organism>
<comment type="similarity">
    <text evidence="1">Belongs to the N(4)/N(6)-methyltransferase family.</text>
</comment>
<comment type="caution">
    <text evidence="9">The sequence shown here is derived from an EMBL/GenBank/DDBJ whole genome shotgun (WGS) entry which is preliminary data.</text>
</comment>
<dbReference type="GO" id="GO:0009307">
    <property type="term" value="P:DNA restriction-modification system"/>
    <property type="evidence" value="ECO:0007669"/>
    <property type="project" value="UniProtKB-KW"/>
</dbReference>
<proteinExistence type="inferred from homology"/>
<dbReference type="GO" id="GO:0003677">
    <property type="term" value="F:DNA binding"/>
    <property type="evidence" value="ECO:0007669"/>
    <property type="project" value="InterPro"/>
</dbReference>
<dbReference type="AlphaFoldDB" id="A0A2V1ISD7"/>
<evidence type="ECO:0000256" key="5">
    <source>
        <dbReference type="ARBA" id="ARBA00022691"/>
    </source>
</evidence>
<dbReference type="SUPFAM" id="SSF53335">
    <property type="entry name" value="S-adenosyl-L-methionine-dependent methyltransferases"/>
    <property type="match status" value="1"/>
</dbReference>
<feature type="domain" description="Histidine kinase/HSP90-like ATPase" evidence="8">
    <location>
        <begin position="671"/>
        <end position="785"/>
    </location>
</feature>
<evidence type="ECO:0000256" key="1">
    <source>
        <dbReference type="ARBA" id="ARBA00006594"/>
    </source>
</evidence>
<dbReference type="GO" id="GO:0009007">
    <property type="term" value="F:site-specific DNA-methyltransferase (adenine-specific) activity"/>
    <property type="evidence" value="ECO:0007669"/>
    <property type="project" value="UniProtKB-EC"/>
</dbReference>
<dbReference type="InterPro" id="IPR051537">
    <property type="entry name" value="DNA_Adenine_Mtase"/>
</dbReference>
<dbReference type="GO" id="GO:0008170">
    <property type="term" value="F:N-methyltransferase activity"/>
    <property type="evidence" value="ECO:0007669"/>
    <property type="project" value="InterPro"/>
</dbReference>